<sequence length="1088" mass="124135">MSFFQLSSLGHVLIFFTFFSLFACLTFDRSQYWVDFEEDFSQDDLSETFHVNDEDYVKWCSGCGNSDGGGFSVILESGKWLEKSFSNTNKEFYFEFDFDPNEVTMTTHEVIVPLTIYNEDWSSLMDLFFVQSANNEDAYELRLERSVQGVEISSGYHNVVVGIKLGEWTALWVDSTESSITLASTHEGTKIHAVKLGVNQLWHDEGEGTYYFDNFKAHWPKYLELYVDCENGDDTNDGTSQSEPLKTVQHAVEMITPGGKVLIMDGVCRESVKPIRGGRINENGDLEEIEITTLDSNGDVYLKGSKAYPFAQWTQATAQDLPDVDSSIVDNIWYVDISDMDFEEDEYPIFIIDRRVSDKKQARLFMARWPNWEPETEWKFAENWAVANGGTEVETCDPKTEGSHCDDLNYRYLTDTVNLKSGCDLTDGIFRGLDGFQGHYYFKRKVESHDKSLGRLYLDKDCAHDVNPGLGRFARYYIEGLSCLFDKSGEWWYDSGDTKRLYVWPPNGDPSNDLPNLEISYLENGIDLTGLNYIKVSNIKIENFQSTAVSINNYTGKKSKNITIDSVEASFVDIGFILESSYTGSDLPDDHYTEYITLQNSKIQFTDTRALIVHEWWEDAPSIDNWVHPQLRYNVIDNNEFYYSSFYCNAKCYDNAVGLSFGNANQIKFTNNHVHEVAHNGVQVSKAVYKNNEILNGHVLIEKNILEKACRMSCDCGALKFWGSIPDTHRFNDVLVMKNVFANTMGFSFIAKERGWWTFGSNDGDSEVQGQGGFGLYYDYATGITCYKNVFFNNAFAGFFTNANWIEEKVHFYNNLMVGSATGVYIGGNNIGDSQTSNFFFQNNIFERIEVIPISIGKFEDEDLFWELDIDWFVSSNYAYNDKIGYESLLNCWAFGNVRYHNVIQMQNESHWGDNAIDSGINFVDYGEKYYDRYQFHDIPDFHLSENNPNVIDVANSNFDQDFLDILKSHNKQLSIVGDEIDFGPFEYGAKDDDDNISDNDGGDGGDDDDDDDDEDDNNKQSDEDPDINTAGVILGVVFGVLFVACLIFVMVSRKKNGSFSLMWLSWKINLSKNNSPSRNDDIELENN</sequence>
<proteinExistence type="predicted"/>
<dbReference type="PANTHER" id="PTHR36453:SF1">
    <property type="entry name" value="RIGHT HANDED BETA HELIX DOMAIN-CONTAINING PROTEIN"/>
    <property type="match status" value="1"/>
</dbReference>
<dbReference type="InterPro" id="IPR012334">
    <property type="entry name" value="Pectin_lyas_fold"/>
</dbReference>
<dbReference type="SMART" id="SM00710">
    <property type="entry name" value="PbH1"/>
    <property type="match status" value="6"/>
</dbReference>
<dbReference type="InterPro" id="IPR006626">
    <property type="entry name" value="PbH1"/>
</dbReference>
<dbReference type="InterPro" id="IPR011050">
    <property type="entry name" value="Pectin_lyase_fold/virulence"/>
</dbReference>
<evidence type="ECO:0000313" key="4">
    <source>
        <dbReference type="Proteomes" id="UP001150062"/>
    </source>
</evidence>
<feature type="region of interest" description="Disordered" evidence="1">
    <location>
        <begin position="988"/>
        <end position="1027"/>
    </location>
</feature>
<keyword evidence="2" id="KW-0812">Transmembrane</keyword>
<feature type="transmembrane region" description="Helical" evidence="2">
    <location>
        <begin position="1031"/>
        <end position="1052"/>
    </location>
</feature>
<dbReference type="Proteomes" id="UP001150062">
    <property type="component" value="Unassembled WGS sequence"/>
</dbReference>
<keyword evidence="4" id="KW-1185">Reference proteome</keyword>
<name>A0ABQ8Z6T1_9EUKA</name>
<reference evidence="3" key="1">
    <citation type="submission" date="2022-08" db="EMBL/GenBank/DDBJ databases">
        <title>Novel sulfate-reducing endosymbionts in the free-living metamonad Anaeramoeba.</title>
        <authorList>
            <person name="Jerlstrom-Hultqvist J."/>
            <person name="Cepicka I."/>
            <person name="Gallot-Lavallee L."/>
            <person name="Salas-Leiva D."/>
            <person name="Curtis B.A."/>
            <person name="Zahonova K."/>
            <person name="Pipaliya S."/>
            <person name="Dacks J."/>
            <person name="Roger A.J."/>
        </authorList>
    </citation>
    <scope>NUCLEOTIDE SEQUENCE</scope>
    <source>
        <strain evidence="3">Schooner1</strain>
    </source>
</reference>
<dbReference type="EMBL" id="JAOAOG010000041">
    <property type="protein sequence ID" value="KAJ6252602.1"/>
    <property type="molecule type" value="Genomic_DNA"/>
</dbReference>
<organism evidence="3 4">
    <name type="scientific">Anaeramoeba flamelloides</name>
    <dbReference type="NCBI Taxonomy" id="1746091"/>
    <lineage>
        <taxon>Eukaryota</taxon>
        <taxon>Metamonada</taxon>
        <taxon>Anaeramoebidae</taxon>
        <taxon>Anaeramoeba</taxon>
    </lineage>
</organism>
<dbReference type="SUPFAM" id="SSF51126">
    <property type="entry name" value="Pectin lyase-like"/>
    <property type="match status" value="1"/>
</dbReference>
<feature type="compositionally biased region" description="Acidic residues" evidence="1">
    <location>
        <begin position="992"/>
        <end position="1017"/>
    </location>
</feature>
<keyword evidence="2" id="KW-1133">Transmembrane helix</keyword>
<evidence type="ECO:0000313" key="3">
    <source>
        <dbReference type="EMBL" id="KAJ6252602.1"/>
    </source>
</evidence>
<comment type="caution">
    <text evidence="3">The sequence shown here is derived from an EMBL/GenBank/DDBJ whole genome shotgun (WGS) entry which is preliminary data.</text>
</comment>
<dbReference type="PANTHER" id="PTHR36453">
    <property type="entry name" value="SECRETED PROTEIN-RELATED"/>
    <property type="match status" value="1"/>
</dbReference>
<gene>
    <name evidence="3" type="ORF">M0813_13974</name>
</gene>
<keyword evidence="2" id="KW-0472">Membrane</keyword>
<evidence type="ECO:0000256" key="2">
    <source>
        <dbReference type="SAM" id="Phobius"/>
    </source>
</evidence>
<accession>A0ABQ8Z6T1</accession>
<protein>
    <submittedName>
        <fullName evidence="3">Secreted protein-related</fullName>
    </submittedName>
</protein>
<dbReference type="Gene3D" id="2.160.20.10">
    <property type="entry name" value="Single-stranded right-handed beta-helix, Pectin lyase-like"/>
    <property type="match status" value="2"/>
</dbReference>
<evidence type="ECO:0000256" key="1">
    <source>
        <dbReference type="SAM" id="MobiDB-lite"/>
    </source>
</evidence>